<evidence type="ECO:0000313" key="3">
    <source>
        <dbReference type="Proteomes" id="UP000249467"/>
    </source>
</evidence>
<comment type="caution">
    <text evidence="2">The sequence shown here is derived from an EMBL/GenBank/DDBJ whole genome shotgun (WGS) entry which is preliminary data.</text>
</comment>
<evidence type="ECO:0000256" key="1">
    <source>
        <dbReference type="SAM" id="Coils"/>
    </source>
</evidence>
<name>A0A2W4XUG1_9CYAN</name>
<protein>
    <submittedName>
        <fullName evidence="2">Uncharacterized protein</fullName>
    </submittedName>
</protein>
<reference evidence="2 3" key="2">
    <citation type="submission" date="2018-06" db="EMBL/GenBank/DDBJ databases">
        <title>Metagenomic assembly of (sub)arctic Cyanobacteria and their associated microbiome from non-axenic cultures.</title>
        <authorList>
            <person name="Baurain D."/>
        </authorList>
    </citation>
    <scope>NUCLEOTIDE SEQUENCE [LARGE SCALE GENOMIC DNA]</scope>
    <source>
        <strain evidence="2">ULC066bin1</strain>
    </source>
</reference>
<keyword evidence="1" id="KW-0175">Coiled coil</keyword>
<evidence type="ECO:0000313" key="2">
    <source>
        <dbReference type="EMBL" id="PZO38285.1"/>
    </source>
</evidence>
<dbReference type="Proteomes" id="UP000249467">
    <property type="component" value="Unassembled WGS sequence"/>
</dbReference>
<proteinExistence type="predicted"/>
<sequence length="201" mass="23242">MTMLVRIDKDIQNIQQSIADVISRIDVIHIEYSQAIAQAVEQQILLTVFKFCTQKCPDAFLALSLSERQKLQAALRKTIKSLCEQMQKTLEECDRDSRTNQENLDTLLSKLLNESMETLNQLLVEHKVLSSEDKKAQDDKTAQMSIRLAEIEFTDRKVMSHRGELRVLSARLAHLHNELEKKYQQKTIAEAELAWRSAWTE</sequence>
<reference evidence="2 3" key="1">
    <citation type="submission" date="2018-04" db="EMBL/GenBank/DDBJ databases">
        <authorList>
            <person name="Go L.Y."/>
            <person name="Mitchell J.A."/>
        </authorList>
    </citation>
    <scope>NUCLEOTIDE SEQUENCE [LARGE SCALE GENOMIC DNA]</scope>
    <source>
        <strain evidence="2">ULC066bin1</strain>
    </source>
</reference>
<accession>A0A2W4XUG1</accession>
<dbReference type="AlphaFoldDB" id="A0A2W4XUG1"/>
<feature type="coiled-coil region" evidence="1">
    <location>
        <begin position="165"/>
        <end position="192"/>
    </location>
</feature>
<dbReference type="EMBL" id="QBML01000024">
    <property type="protein sequence ID" value="PZO38285.1"/>
    <property type="molecule type" value="Genomic_DNA"/>
</dbReference>
<gene>
    <name evidence="2" type="ORF">DCF19_16525</name>
</gene>
<organism evidence="2 3">
    <name type="scientific">Pseudanabaena frigida</name>
    <dbReference type="NCBI Taxonomy" id="945775"/>
    <lineage>
        <taxon>Bacteria</taxon>
        <taxon>Bacillati</taxon>
        <taxon>Cyanobacteriota</taxon>
        <taxon>Cyanophyceae</taxon>
        <taxon>Pseudanabaenales</taxon>
        <taxon>Pseudanabaenaceae</taxon>
        <taxon>Pseudanabaena</taxon>
    </lineage>
</organism>